<dbReference type="RefSeq" id="WP_107246655.1">
    <property type="nucleotide sequence ID" value="NZ_PYMJ01000063.1"/>
</dbReference>
<accession>A0A2T3J670</accession>
<dbReference type="OrthoDB" id="5857380at2"/>
<keyword evidence="2" id="KW-0732">Signal</keyword>
<reference evidence="4 5" key="1">
    <citation type="submission" date="2018-01" db="EMBL/GenBank/DDBJ databases">
        <title>Whole genome sequencing of Histamine producing bacteria.</title>
        <authorList>
            <person name="Butler K."/>
        </authorList>
    </citation>
    <scope>NUCLEOTIDE SEQUENCE [LARGE SCALE GENOMIC DNA]</scope>
    <source>
        <strain evidence="4 5">JCM 12947</strain>
    </source>
</reference>
<dbReference type="InterPro" id="IPR050810">
    <property type="entry name" value="Bact_Secretion_Sys_Channel"/>
</dbReference>
<evidence type="ECO:0000256" key="2">
    <source>
        <dbReference type="ARBA" id="ARBA00022729"/>
    </source>
</evidence>
<dbReference type="GO" id="GO:0015627">
    <property type="term" value="C:type II protein secretion system complex"/>
    <property type="evidence" value="ECO:0007669"/>
    <property type="project" value="TreeGrafter"/>
</dbReference>
<keyword evidence="3" id="KW-0472">Membrane</keyword>
<dbReference type="PROSITE" id="PS51257">
    <property type="entry name" value="PROKAR_LIPOPROTEIN"/>
    <property type="match status" value="1"/>
</dbReference>
<dbReference type="GO" id="GO:0016020">
    <property type="term" value="C:membrane"/>
    <property type="evidence" value="ECO:0007669"/>
    <property type="project" value="UniProtKB-SubCell"/>
</dbReference>
<evidence type="ECO:0000256" key="3">
    <source>
        <dbReference type="ARBA" id="ARBA00023136"/>
    </source>
</evidence>
<keyword evidence="5" id="KW-1185">Reference proteome</keyword>
<comment type="subcellular location">
    <subcellularLocation>
        <location evidence="1">Membrane</location>
    </subcellularLocation>
</comment>
<proteinExistence type="predicted"/>
<evidence type="ECO:0000313" key="4">
    <source>
        <dbReference type="EMBL" id="PSU42843.1"/>
    </source>
</evidence>
<protein>
    <submittedName>
        <fullName evidence="4">Type II and III secretion system protein</fullName>
    </submittedName>
</protein>
<dbReference type="PANTHER" id="PTHR30332">
    <property type="entry name" value="PROBABLE GENERAL SECRETION PATHWAY PROTEIN D"/>
    <property type="match status" value="1"/>
</dbReference>
<dbReference type="EMBL" id="PYMJ01000063">
    <property type="protein sequence ID" value="PSU42843.1"/>
    <property type="molecule type" value="Genomic_DNA"/>
</dbReference>
<comment type="caution">
    <text evidence="4">The sequence shown here is derived from an EMBL/GenBank/DDBJ whole genome shotgun (WGS) entry which is preliminary data.</text>
</comment>
<organism evidence="4 5">
    <name type="scientific">Photobacterium frigidiphilum</name>
    <dbReference type="NCBI Taxonomy" id="264736"/>
    <lineage>
        <taxon>Bacteria</taxon>
        <taxon>Pseudomonadati</taxon>
        <taxon>Pseudomonadota</taxon>
        <taxon>Gammaproteobacteria</taxon>
        <taxon>Vibrionales</taxon>
        <taxon>Vibrionaceae</taxon>
        <taxon>Photobacterium</taxon>
    </lineage>
</organism>
<dbReference type="Proteomes" id="UP000240987">
    <property type="component" value="Unassembled WGS sequence"/>
</dbReference>
<dbReference type="AlphaFoldDB" id="A0A2T3J670"/>
<sequence length="488" mass="53108">MNHIIKKMVLLTSIITGLAGCVSQDFIDNKADADKVQAHIETLRPTGTLNNVVSISRPPVNANPIDAENRIAWLDQTVNVQRLTRVPLVTALTAVMAGTQTEIRFDNDVQPNTTVSVDLHTTRQNILNVLSSQTGYAFTPSEKKIVVQRYLSKTFIIQLPTGAYSAQQGSQGQSKGKDDEAKVEGQFISVTYKDKDVFTEISEAVKVVLKSDDEDGELIGDVQPVPSMSGLTVRTTPVRMRQVQALIDSYQSELNKQVLIDIRILEFRSNLGKDRGVDWQILKEVGDGTLKFLIPGTTTSSAGNPAGLAFTGTGKWDGTTAFIKALEQQGTVSTETPISFRTLSSQPARISQTLVTPFLEDFSTVITDNTTTPTTTRGSVTEGVDMTISANVQKGFVWLRTAGKLTKIASDTTEKVADVALRFISTRSADLNFTNKLRYGQTVVIGSIKQQTTGANKSTSFGIDGLGMQSTNNQTVETLILLTPRRVQ</sequence>
<name>A0A2T3J670_9GAMM</name>
<evidence type="ECO:0000256" key="1">
    <source>
        <dbReference type="ARBA" id="ARBA00004370"/>
    </source>
</evidence>
<evidence type="ECO:0000313" key="5">
    <source>
        <dbReference type="Proteomes" id="UP000240987"/>
    </source>
</evidence>
<dbReference type="PANTHER" id="PTHR30332:SF24">
    <property type="entry name" value="SECRETIN GSPD-RELATED"/>
    <property type="match status" value="1"/>
</dbReference>
<gene>
    <name evidence="4" type="ORF">C9J12_28695</name>
</gene>
<dbReference type="GO" id="GO:0009306">
    <property type="term" value="P:protein secretion"/>
    <property type="evidence" value="ECO:0007669"/>
    <property type="project" value="TreeGrafter"/>
</dbReference>